<dbReference type="GO" id="GO:0004930">
    <property type="term" value="F:G protein-coupled receptor activity"/>
    <property type="evidence" value="ECO:0007669"/>
    <property type="project" value="InterPro"/>
</dbReference>
<feature type="region of interest" description="Disordered" evidence="7">
    <location>
        <begin position="92"/>
        <end position="117"/>
    </location>
</feature>
<reference evidence="10 11" key="1">
    <citation type="journal article" date="2014" name="Nat. Commun.">
        <title>Molecular traces of alternative social organization in a termite genome.</title>
        <authorList>
            <person name="Terrapon N."/>
            <person name="Li C."/>
            <person name="Robertson H.M."/>
            <person name="Ji L."/>
            <person name="Meng X."/>
            <person name="Booth W."/>
            <person name="Chen Z."/>
            <person name="Childers C.P."/>
            <person name="Glastad K.M."/>
            <person name="Gokhale K."/>
            <person name="Gowin J."/>
            <person name="Gronenberg W."/>
            <person name="Hermansen R.A."/>
            <person name="Hu H."/>
            <person name="Hunt B.G."/>
            <person name="Huylmans A.K."/>
            <person name="Khalil S.M."/>
            <person name="Mitchell R.D."/>
            <person name="Munoz-Torres M.C."/>
            <person name="Mustard J.A."/>
            <person name="Pan H."/>
            <person name="Reese J.T."/>
            <person name="Scharf M.E."/>
            <person name="Sun F."/>
            <person name="Vogel H."/>
            <person name="Xiao J."/>
            <person name="Yang W."/>
            <person name="Yang Z."/>
            <person name="Yang Z."/>
            <person name="Zhou J."/>
            <person name="Zhu J."/>
            <person name="Brent C.S."/>
            <person name="Elsik C.G."/>
            <person name="Goodisman M.A."/>
            <person name="Liberles D.A."/>
            <person name="Roe R.M."/>
            <person name="Vargo E.L."/>
            <person name="Vilcinskas A."/>
            <person name="Wang J."/>
            <person name="Bornberg-Bauer E."/>
            <person name="Korb J."/>
            <person name="Zhang G."/>
            <person name="Liebig J."/>
        </authorList>
    </citation>
    <scope>NUCLEOTIDE SEQUENCE [LARGE SCALE GENOMIC DNA]</scope>
    <source>
        <tissue evidence="10">Whole organism</tissue>
    </source>
</reference>
<keyword evidence="2 8" id="KW-0812">Transmembrane</keyword>
<dbReference type="PRINTS" id="PR00248">
    <property type="entry name" value="GPCRMGR"/>
</dbReference>
<comment type="subcellular location">
    <subcellularLocation>
        <location evidence="1">Membrane</location>
        <topology evidence="1">Multi-pass membrane protein</topology>
    </subcellularLocation>
</comment>
<keyword evidence="11" id="KW-1185">Reference proteome</keyword>
<dbReference type="Pfam" id="PF01094">
    <property type="entry name" value="ANF_receptor"/>
    <property type="match status" value="1"/>
</dbReference>
<evidence type="ECO:0000256" key="4">
    <source>
        <dbReference type="ARBA" id="ARBA00023136"/>
    </source>
</evidence>
<evidence type="ECO:0000256" key="3">
    <source>
        <dbReference type="ARBA" id="ARBA00022989"/>
    </source>
</evidence>
<dbReference type="InterPro" id="IPR001828">
    <property type="entry name" value="ANF_lig-bd_rcpt"/>
</dbReference>
<dbReference type="InParanoid" id="A0A067QY07"/>
<dbReference type="GO" id="GO:0016020">
    <property type="term" value="C:membrane"/>
    <property type="evidence" value="ECO:0007669"/>
    <property type="project" value="UniProtKB-SubCell"/>
</dbReference>
<proteinExistence type="predicted"/>
<dbReference type="InterPro" id="IPR028082">
    <property type="entry name" value="Peripla_BP_I"/>
</dbReference>
<dbReference type="InterPro" id="IPR050726">
    <property type="entry name" value="mGluR"/>
</dbReference>
<gene>
    <name evidence="10" type="ORF">L798_11718</name>
</gene>
<evidence type="ECO:0000256" key="2">
    <source>
        <dbReference type="ARBA" id="ARBA00022692"/>
    </source>
</evidence>
<keyword evidence="5 10" id="KW-0675">Receptor</keyword>
<dbReference type="InterPro" id="IPR000337">
    <property type="entry name" value="GPCR_3"/>
</dbReference>
<feature type="transmembrane region" description="Helical" evidence="8">
    <location>
        <begin position="27"/>
        <end position="45"/>
    </location>
</feature>
<name>A0A067QY07_ZOONE</name>
<evidence type="ECO:0000256" key="7">
    <source>
        <dbReference type="SAM" id="MobiDB-lite"/>
    </source>
</evidence>
<dbReference type="eggNOG" id="KOG1056">
    <property type="taxonomic scope" value="Eukaryota"/>
</dbReference>
<feature type="region of interest" description="Disordered" evidence="7">
    <location>
        <begin position="330"/>
        <end position="349"/>
    </location>
</feature>
<accession>A0A067QY07</accession>
<dbReference type="EMBL" id="KK852890">
    <property type="protein sequence ID" value="KDR14269.1"/>
    <property type="molecule type" value="Genomic_DNA"/>
</dbReference>
<dbReference type="Proteomes" id="UP000027135">
    <property type="component" value="Unassembled WGS sequence"/>
</dbReference>
<dbReference type="Gene3D" id="3.40.50.2300">
    <property type="match status" value="1"/>
</dbReference>
<keyword evidence="6" id="KW-0325">Glycoprotein</keyword>
<keyword evidence="4 8" id="KW-0472">Membrane</keyword>
<evidence type="ECO:0000256" key="6">
    <source>
        <dbReference type="ARBA" id="ARBA00023180"/>
    </source>
</evidence>
<evidence type="ECO:0000256" key="5">
    <source>
        <dbReference type="ARBA" id="ARBA00023170"/>
    </source>
</evidence>
<feature type="compositionally biased region" description="Polar residues" evidence="7">
    <location>
        <begin position="108"/>
        <end position="117"/>
    </location>
</feature>
<keyword evidence="3 8" id="KW-1133">Transmembrane helix</keyword>
<evidence type="ECO:0000313" key="11">
    <source>
        <dbReference type="Proteomes" id="UP000027135"/>
    </source>
</evidence>
<dbReference type="SUPFAM" id="SSF53822">
    <property type="entry name" value="Periplasmic binding protein-like I"/>
    <property type="match status" value="1"/>
</dbReference>
<evidence type="ECO:0000313" key="10">
    <source>
        <dbReference type="EMBL" id="KDR14269.1"/>
    </source>
</evidence>
<protein>
    <submittedName>
        <fullName evidence="10">Metabotropic glutamate receptor 2</fullName>
    </submittedName>
</protein>
<evidence type="ECO:0000256" key="8">
    <source>
        <dbReference type="SAM" id="Phobius"/>
    </source>
</evidence>
<feature type="domain" description="Receptor ligand binding region" evidence="9">
    <location>
        <begin position="416"/>
        <end position="468"/>
    </location>
</feature>
<sequence length="480" mass="55838">MCVNIRERSKLLTTSRRMTCVTLQRSYWIRIFMVCFVVTMLFRAGDVTSKRHEASRNYNFYHYHHHHHHYHNHFHHFNRRVHNEYKNEMNTGPSISSSKRTYPPGVQNIPSSQNIDRNSQVDFENSDVSGKFRKVFHGHDGELDAKSRHFFDVREEQSELNTIESSRHVDYSSESIVPSDVAAQRHSDINHALSLQYSLKNKILCHEKCSDETPNHIEHQHQRTSAKQKRKQFFPEITKGISINSLAIGMPVSDRRDTSSVSPEYSSRNRTHFLQDDISKDLSHTSYQNNGHIQSVHRNTSAYTHHKLNKSINLKTLNVVDPRKDVRLLKDQRSRNHRDRNSSQHRHSRHFELVEGRPFRSLVEPVLSSESEDIPWPVKREAVVEGDLILGGLMMVHEREESYTCGPIMPQGGIQALETMLYTLDVLNRDPQMIPNVTIGAHILDDCDKDTYGLEMAVDFIKGKGRLIKAFNFNPFMYYV</sequence>
<evidence type="ECO:0000256" key="1">
    <source>
        <dbReference type="ARBA" id="ARBA00004141"/>
    </source>
</evidence>
<evidence type="ECO:0000259" key="9">
    <source>
        <dbReference type="Pfam" id="PF01094"/>
    </source>
</evidence>
<feature type="compositionally biased region" description="Basic and acidic residues" evidence="7">
    <location>
        <begin position="330"/>
        <end position="342"/>
    </location>
</feature>
<dbReference type="STRING" id="136037.A0A067QY07"/>
<dbReference type="PANTHER" id="PTHR24060">
    <property type="entry name" value="METABOTROPIC GLUTAMATE RECEPTOR"/>
    <property type="match status" value="1"/>
</dbReference>
<dbReference type="AlphaFoldDB" id="A0A067QY07"/>
<organism evidence="10 11">
    <name type="scientific">Zootermopsis nevadensis</name>
    <name type="common">Dampwood termite</name>
    <dbReference type="NCBI Taxonomy" id="136037"/>
    <lineage>
        <taxon>Eukaryota</taxon>
        <taxon>Metazoa</taxon>
        <taxon>Ecdysozoa</taxon>
        <taxon>Arthropoda</taxon>
        <taxon>Hexapoda</taxon>
        <taxon>Insecta</taxon>
        <taxon>Pterygota</taxon>
        <taxon>Neoptera</taxon>
        <taxon>Polyneoptera</taxon>
        <taxon>Dictyoptera</taxon>
        <taxon>Blattodea</taxon>
        <taxon>Blattoidea</taxon>
        <taxon>Termitoidae</taxon>
        <taxon>Termopsidae</taxon>
        <taxon>Zootermopsis</taxon>
    </lineage>
</organism>